<keyword evidence="2" id="KW-1185">Reference proteome</keyword>
<comment type="caution">
    <text evidence="1">The sequence shown here is derived from an EMBL/GenBank/DDBJ whole genome shotgun (WGS) entry which is preliminary data.</text>
</comment>
<name>A0ABR2IRY9_9EUKA</name>
<evidence type="ECO:0000313" key="1">
    <source>
        <dbReference type="EMBL" id="KAK8867248.1"/>
    </source>
</evidence>
<reference evidence="1 2" key="1">
    <citation type="submission" date="2024-04" db="EMBL/GenBank/DDBJ databases">
        <title>Tritrichomonas musculus Genome.</title>
        <authorList>
            <person name="Alves-Ferreira E."/>
            <person name="Grigg M."/>
            <person name="Lorenzi H."/>
            <person name="Galac M."/>
        </authorList>
    </citation>
    <scope>NUCLEOTIDE SEQUENCE [LARGE SCALE GENOMIC DNA]</scope>
    <source>
        <strain evidence="1 2">EAF2021</strain>
    </source>
</reference>
<accession>A0ABR2IRY9</accession>
<gene>
    <name evidence="1" type="ORF">M9Y10_010225</name>
</gene>
<sequence>MLEDSLVKLQIQSTELDNKLEEIEHLKFKLRKLASSIEGLPPEEIKPEELTSDKIDSLYDIASNSRTIKYAVLRHLPDTNQDSETIDSYLTGIFGEFQKFSELIESVEEKENLTSKQLQKLRQQYSDIKALKDRIFNREEVDDYLVILGISDNLIESKPSEDRNNYELNFNEVSLDELFDEPQELFAGEATLEEQNTIETSNNEIHNDLNEEEPYFEKFFIESNDIETILGHHTEMDQLQESQENPSNMTSCIECLPLEEIRDDEFTADKIESLCDADTVNIYLPDAHNNEESKESNYNLTKELEEVKVLYHTLSQELDKFKDLNYALTTELNEAKASIDHLTIELNESKSSNDCLIKELGEAKESNDWLNKEFEEVKTCNTNLTKELELAKDSYYVLSKELDESKASNDKLRKELEIITKVDDNL</sequence>
<organism evidence="1 2">
    <name type="scientific">Tritrichomonas musculus</name>
    <dbReference type="NCBI Taxonomy" id="1915356"/>
    <lineage>
        <taxon>Eukaryota</taxon>
        <taxon>Metamonada</taxon>
        <taxon>Parabasalia</taxon>
        <taxon>Tritrichomonadida</taxon>
        <taxon>Tritrichomonadidae</taxon>
        <taxon>Tritrichomonas</taxon>
    </lineage>
</organism>
<evidence type="ECO:0000313" key="2">
    <source>
        <dbReference type="Proteomes" id="UP001470230"/>
    </source>
</evidence>
<proteinExistence type="predicted"/>
<protein>
    <submittedName>
        <fullName evidence="1">Uncharacterized protein</fullName>
    </submittedName>
</protein>
<dbReference type="EMBL" id="JAPFFF010000015">
    <property type="protein sequence ID" value="KAK8867248.1"/>
    <property type="molecule type" value="Genomic_DNA"/>
</dbReference>
<dbReference type="Proteomes" id="UP001470230">
    <property type="component" value="Unassembled WGS sequence"/>
</dbReference>